<evidence type="ECO:0000256" key="3">
    <source>
        <dbReference type="ARBA" id="ARBA00022801"/>
    </source>
</evidence>
<dbReference type="Proteomes" id="UP000701801">
    <property type="component" value="Unassembled WGS sequence"/>
</dbReference>
<dbReference type="InterPro" id="IPR008928">
    <property type="entry name" value="6-hairpin_glycosidase_sf"/>
</dbReference>
<dbReference type="GO" id="GO:0005975">
    <property type="term" value="P:carbohydrate metabolic process"/>
    <property type="evidence" value="ECO:0007669"/>
    <property type="project" value="InterPro"/>
</dbReference>
<dbReference type="GO" id="GO:0030596">
    <property type="term" value="F:alpha-L-rhamnosidase activity"/>
    <property type="evidence" value="ECO:0007669"/>
    <property type="project" value="UniProtKB-EC"/>
</dbReference>
<dbReference type="InterPro" id="IPR035396">
    <property type="entry name" value="Bac_rhamnosid6H"/>
</dbReference>
<dbReference type="PANTHER" id="PTHR33307:SF6">
    <property type="entry name" value="ALPHA-RHAMNOSIDASE (EUROFUNG)-RELATED"/>
    <property type="match status" value="1"/>
</dbReference>
<evidence type="ECO:0000256" key="2">
    <source>
        <dbReference type="ARBA" id="ARBA00012652"/>
    </source>
</evidence>
<dbReference type="PIRSF" id="PIRSF010631">
    <property type="entry name" value="A-rhamnsds"/>
    <property type="match status" value="1"/>
</dbReference>
<proteinExistence type="predicted"/>
<dbReference type="EC" id="3.2.1.40" evidence="2"/>
<evidence type="ECO:0000259" key="6">
    <source>
        <dbReference type="Pfam" id="PF17389"/>
    </source>
</evidence>
<dbReference type="Gene3D" id="2.60.120.260">
    <property type="entry name" value="Galactose-binding domain-like"/>
    <property type="match status" value="2"/>
</dbReference>
<evidence type="ECO:0000259" key="5">
    <source>
        <dbReference type="Pfam" id="PF08531"/>
    </source>
</evidence>
<dbReference type="InterPro" id="IPR013737">
    <property type="entry name" value="Bac_rhamnosid_N"/>
</dbReference>
<sequence>MTISISPPTFEHHRENLGIGERSPRISWRFTSEGDTKNWTQESYEIEIARASNARSETFRVGSDESVLVPWPTAPLGSRERARVRVRATGNKDETTEWSEFVEVEAGLQRDEWVAQVITAENKISTSGSLQPVLFRKAFQVSKKVATARLYITSYGVYEATINGVRVGDHVLAPGWTSYKYRLQYQTHDVTRLLKDGENVIGIEVGEGWYCGRLGFEGGRRFIYGDQLAALAQLEIVFEDDEKLIVGSDESWKNSTGPIVSSELYDGEVYDCSAEVKGWASSEFRDSEWKPVQVLEFPKATLLAPQAPPIRKIETLRPKKIWKSRSDKVIVDFGQNLVGGVRFRTTGPKGQKIVLTHTEVLEHGEVATRPLRDAKAIDTIVLSGESIEWEPKFTFHGFQYVQVDGWPSESGTPSFEDIEAVVIHTDMEQTGWFECSEPMVNQLYRNIHWGMRGNFVGIPTDCPQRDERLGWTGDIQIFSPTANFLYETSGMLWSWLQDLSVEQIEEFNGVVPQVVPNVIEARLNKAQAVWGDVSVITPWDFFLNFGDMSILESQFLSMKAWWNSIPKQENGLWDDTMHQLGDWLDPAAPAASPADGRTDPHFIANAYLVHITKLIGRIAGILGEPNERQNFEKMSVTLESLFQDTYITPAGRLAPDTMTSLSLALEFDLFRNQEEKEKARARLARLSSASRFRIGTGFVGTPMVLPALTSGGDNNYKQIAYRMLLEKRCPSWLYPITMGATTMWERWDSMLPNGDINPGSMTSFNHYALGSVGKWLFGCVGGVDFTKPNAQDSNSIKEVGWRKIKFAPMPGGPITKAKTSHLGPYGLISCEWELDVEKGVFKMVIVVPPNSTGIAELPGKSKSEVIEVGSGRWVFEYDDYKETAKWPPKAILDPFAQYEGEEEKERLGR</sequence>
<dbReference type="Pfam" id="PF17390">
    <property type="entry name" value="Bac_rhamnosid_C"/>
    <property type="match status" value="1"/>
</dbReference>
<dbReference type="SUPFAM" id="SSF48208">
    <property type="entry name" value="Six-hairpin glycosidases"/>
    <property type="match status" value="1"/>
</dbReference>
<gene>
    <name evidence="8" type="ORF">HYALB_00011092</name>
</gene>
<name>A0A9N9Q009_9HELO</name>
<comment type="caution">
    <text evidence="8">The sequence shown here is derived from an EMBL/GenBank/DDBJ whole genome shotgun (WGS) entry which is preliminary data.</text>
</comment>
<comment type="catalytic activity">
    <reaction evidence="1">
        <text>Hydrolysis of terminal non-reducing alpha-L-rhamnose residues in alpha-L-rhamnosides.</text>
        <dbReference type="EC" id="3.2.1.40"/>
    </reaction>
</comment>
<reference evidence="8" key="1">
    <citation type="submission" date="2021-07" db="EMBL/GenBank/DDBJ databases">
        <authorList>
            <person name="Durling M."/>
        </authorList>
    </citation>
    <scope>NUCLEOTIDE SEQUENCE</scope>
</reference>
<dbReference type="InterPro" id="IPR035398">
    <property type="entry name" value="Bac_rhamnosid_C"/>
</dbReference>
<feature type="domain" description="Bacterial alpha-L-rhamnosidase N-terminal" evidence="5">
    <location>
        <begin position="143"/>
        <end position="313"/>
    </location>
</feature>
<dbReference type="InterPro" id="IPR012341">
    <property type="entry name" value="6hp_glycosidase-like_sf"/>
</dbReference>
<feature type="domain" description="Alpha-L-rhamnosidase concanavalin-like" evidence="4">
    <location>
        <begin position="324"/>
        <end position="424"/>
    </location>
</feature>
<evidence type="ECO:0000256" key="1">
    <source>
        <dbReference type="ARBA" id="ARBA00001445"/>
    </source>
</evidence>
<evidence type="ECO:0000259" key="4">
    <source>
        <dbReference type="Pfam" id="PF05592"/>
    </source>
</evidence>
<organism evidence="8 9">
    <name type="scientific">Hymenoscyphus albidus</name>
    <dbReference type="NCBI Taxonomy" id="595503"/>
    <lineage>
        <taxon>Eukaryota</taxon>
        <taxon>Fungi</taxon>
        <taxon>Dikarya</taxon>
        <taxon>Ascomycota</taxon>
        <taxon>Pezizomycotina</taxon>
        <taxon>Leotiomycetes</taxon>
        <taxon>Helotiales</taxon>
        <taxon>Helotiaceae</taxon>
        <taxon>Hymenoscyphus</taxon>
    </lineage>
</organism>
<feature type="domain" description="Alpha-L-rhamnosidase six-hairpin glycosidase" evidence="6">
    <location>
        <begin position="428"/>
        <end position="780"/>
    </location>
</feature>
<dbReference type="Pfam" id="PF17389">
    <property type="entry name" value="Bac_rhamnosid6H"/>
    <property type="match status" value="1"/>
</dbReference>
<keyword evidence="3" id="KW-0378">Hydrolase</keyword>
<feature type="domain" description="Alpha-L-rhamnosidase C-terminal" evidence="7">
    <location>
        <begin position="799"/>
        <end position="869"/>
    </location>
</feature>
<dbReference type="Gene3D" id="2.60.420.10">
    <property type="entry name" value="Maltose phosphorylase, domain 3"/>
    <property type="match status" value="1"/>
</dbReference>
<dbReference type="Pfam" id="PF25788">
    <property type="entry name" value="Ig_Rha78A_N"/>
    <property type="match status" value="1"/>
</dbReference>
<protein>
    <recommendedName>
        <fullName evidence="2">alpha-L-rhamnosidase</fullName>
        <ecNumber evidence="2">3.2.1.40</ecNumber>
    </recommendedName>
</protein>
<dbReference type="Pfam" id="PF08531">
    <property type="entry name" value="Bac_rhamnosid_N"/>
    <property type="match status" value="1"/>
</dbReference>
<dbReference type="EMBL" id="CAJVRM010000431">
    <property type="protein sequence ID" value="CAG8980983.1"/>
    <property type="molecule type" value="Genomic_DNA"/>
</dbReference>
<dbReference type="Gene3D" id="1.50.10.10">
    <property type="match status" value="1"/>
</dbReference>
<dbReference type="InterPro" id="IPR008902">
    <property type="entry name" value="Rhamnosid_concanavalin"/>
</dbReference>
<keyword evidence="9" id="KW-1185">Reference proteome</keyword>
<dbReference type="Gene3D" id="2.60.40.10">
    <property type="entry name" value="Immunoglobulins"/>
    <property type="match status" value="1"/>
</dbReference>
<dbReference type="OrthoDB" id="10036721at2759"/>
<dbReference type="InterPro" id="IPR016007">
    <property type="entry name" value="Alpha_rhamnosid"/>
</dbReference>
<dbReference type="Pfam" id="PF05592">
    <property type="entry name" value="Bac_rhamnosid"/>
    <property type="match status" value="1"/>
</dbReference>
<dbReference type="InterPro" id="IPR013783">
    <property type="entry name" value="Ig-like_fold"/>
</dbReference>
<evidence type="ECO:0000313" key="8">
    <source>
        <dbReference type="EMBL" id="CAG8980983.1"/>
    </source>
</evidence>
<dbReference type="PANTHER" id="PTHR33307">
    <property type="entry name" value="ALPHA-RHAMNOSIDASE (EUROFUNG)"/>
    <property type="match status" value="1"/>
</dbReference>
<dbReference type="AlphaFoldDB" id="A0A9N9Q009"/>
<evidence type="ECO:0000313" key="9">
    <source>
        <dbReference type="Proteomes" id="UP000701801"/>
    </source>
</evidence>
<evidence type="ECO:0000259" key="7">
    <source>
        <dbReference type="Pfam" id="PF17390"/>
    </source>
</evidence>
<accession>A0A9N9Q009</accession>